<accession>A0ABZ2XWX7</accession>
<name>A0ABZ2XWX7_9RHOB</name>
<feature type="binding site" evidence="8">
    <location>
        <begin position="86"/>
        <end position="87"/>
    </location>
    <ligand>
        <name>substrate</name>
    </ligand>
</feature>
<evidence type="ECO:0000256" key="2">
    <source>
        <dbReference type="ARBA" id="ARBA00010219"/>
    </source>
</evidence>
<dbReference type="EC" id="5.1.1.7" evidence="3 8"/>
<protein>
    <recommendedName>
        <fullName evidence="3 8">Diaminopimelate epimerase</fullName>
        <shortName evidence="8">DAP epimerase</shortName>
        <ecNumber evidence="3 8">5.1.1.7</ecNumber>
    </recommendedName>
    <alternativeName>
        <fullName evidence="8">PLP-independent amino acid racemase</fullName>
    </alternativeName>
</protein>
<evidence type="ECO:0000256" key="5">
    <source>
        <dbReference type="ARBA" id="ARBA00023154"/>
    </source>
</evidence>
<evidence type="ECO:0000313" key="11">
    <source>
        <dbReference type="Proteomes" id="UP001623232"/>
    </source>
</evidence>
<evidence type="ECO:0000256" key="4">
    <source>
        <dbReference type="ARBA" id="ARBA00022605"/>
    </source>
</evidence>
<gene>
    <name evidence="8 10" type="primary">dapF</name>
    <name evidence="10" type="ORF">QEZ52_02015</name>
</gene>
<organism evidence="10 11">
    <name type="scientific">Aliisedimentitalea scapharcae</name>
    <dbReference type="NCBI Taxonomy" id="1524259"/>
    <lineage>
        <taxon>Bacteria</taxon>
        <taxon>Pseudomonadati</taxon>
        <taxon>Pseudomonadota</taxon>
        <taxon>Alphaproteobacteria</taxon>
        <taxon>Rhodobacterales</taxon>
        <taxon>Roseobacteraceae</taxon>
        <taxon>Aliisedimentitalea</taxon>
    </lineage>
</organism>
<evidence type="ECO:0000256" key="7">
    <source>
        <dbReference type="ARBA" id="ARBA00051712"/>
    </source>
</evidence>
<dbReference type="Proteomes" id="UP001623232">
    <property type="component" value="Chromosome"/>
</dbReference>
<feature type="binding site" evidence="8">
    <location>
        <position position="76"/>
    </location>
    <ligand>
        <name>substrate</name>
    </ligand>
</feature>
<keyword evidence="5 8" id="KW-0457">Lysine biosynthesis</keyword>
<comment type="pathway">
    <text evidence="1 8">Amino-acid biosynthesis; L-lysine biosynthesis via DAP pathway; DL-2,6-diaminopimelate from LL-2,6-diaminopimelate: step 1/1.</text>
</comment>
<evidence type="ECO:0000313" key="10">
    <source>
        <dbReference type="EMBL" id="WZK89354.1"/>
    </source>
</evidence>
<evidence type="ECO:0000256" key="1">
    <source>
        <dbReference type="ARBA" id="ARBA00005196"/>
    </source>
</evidence>
<comment type="similarity">
    <text evidence="2 8">Belongs to the diaminopimelate epimerase family.</text>
</comment>
<feature type="binding site" evidence="8">
    <location>
        <position position="196"/>
    </location>
    <ligand>
        <name>substrate</name>
    </ligand>
</feature>
<proteinExistence type="inferred from homology"/>
<evidence type="ECO:0000256" key="3">
    <source>
        <dbReference type="ARBA" id="ARBA00013080"/>
    </source>
</evidence>
<dbReference type="PANTHER" id="PTHR31689">
    <property type="entry name" value="DIAMINOPIMELATE EPIMERASE, CHLOROPLASTIC"/>
    <property type="match status" value="1"/>
</dbReference>
<keyword evidence="4 8" id="KW-0028">Amino-acid biosynthesis</keyword>
<evidence type="ECO:0000256" key="8">
    <source>
        <dbReference type="HAMAP-Rule" id="MF_00197"/>
    </source>
</evidence>
<dbReference type="Pfam" id="PF01678">
    <property type="entry name" value="DAP_epimerase"/>
    <property type="match status" value="2"/>
</dbReference>
<feature type="binding site" evidence="8">
    <location>
        <position position="58"/>
    </location>
    <ligand>
        <name>substrate</name>
    </ligand>
</feature>
<comment type="subcellular location">
    <subcellularLocation>
        <location evidence="8">Cytoplasm</location>
    </subcellularLocation>
</comment>
<keyword evidence="8" id="KW-0963">Cytoplasm</keyword>
<dbReference type="PROSITE" id="PS01326">
    <property type="entry name" value="DAP_EPIMERASE"/>
    <property type="match status" value="1"/>
</dbReference>
<reference evidence="10 11" key="1">
    <citation type="submission" date="2023-04" db="EMBL/GenBank/DDBJ databases">
        <title>Complete genome sequence of Alisedimentitalea scapharcae.</title>
        <authorList>
            <person name="Rong J.-C."/>
            <person name="Yi M.-L."/>
            <person name="Zhao Q."/>
        </authorList>
    </citation>
    <scope>NUCLEOTIDE SEQUENCE [LARGE SCALE GENOMIC DNA]</scope>
    <source>
        <strain evidence="10 11">KCTC 42119</strain>
    </source>
</reference>
<feature type="site" description="Could be important to modulate the pK values of the two catalytic cysteine residues" evidence="8">
    <location>
        <position position="165"/>
    </location>
</feature>
<comment type="function">
    <text evidence="8">Catalyzes the stereoinversion of LL-2,6-diaminopimelate (L,L-DAP) to meso-diaminopimelate (meso-DAP), a precursor of L-lysine and an essential component of the bacterial peptidoglycan.</text>
</comment>
<comment type="catalytic activity">
    <reaction evidence="7 8">
        <text>(2S,6S)-2,6-diaminopimelate = meso-2,6-diaminopimelate</text>
        <dbReference type="Rhea" id="RHEA:15393"/>
        <dbReference type="ChEBI" id="CHEBI:57609"/>
        <dbReference type="ChEBI" id="CHEBI:57791"/>
        <dbReference type="EC" id="5.1.1.7"/>
    </reaction>
</comment>
<feature type="site" description="Could be important to modulate the pK values of the two catalytic cysteine residues" evidence="8">
    <location>
        <position position="214"/>
    </location>
</feature>
<dbReference type="InterPro" id="IPR001653">
    <property type="entry name" value="DAP_epimerase_DapF"/>
</dbReference>
<feature type="binding site" evidence="8">
    <location>
        <begin position="224"/>
        <end position="225"/>
    </location>
    <ligand>
        <name>substrate</name>
    </ligand>
</feature>
<dbReference type="RefSeq" id="WP_406647553.1">
    <property type="nucleotide sequence ID" value="NZ_CP123584.1"/>
</dbReference>
<keyword evidence="6 8" id="KW-0413">Isomerase</keyword>
<feature type="binding site" evidence="8">
    <location>
        <position position="25"/>
    </location>
    <ligand>
        <name>substrate</name>
    </ligand>
</feature>
<feature type="binding site" evidence="8">
    <location>
        <position position="163"/>
    </location>
    <ligand>
        <name>substrate</name>
    </ligand>
</feature>
<dbReference type="GO" id="GO:0008837">
    <property type="term" value="F:diaminopimelate epimerase activity"/>
    <property type="evidence" value="ECO:0007669"/>
    <property type="project" value="UniProtKB-EC"/>
</dbReference>
<dbReference type="Gene3D" id="3.10.310.10">
    <property type="entry name" value="Diaminopimelate Epimerase, Chain A, domain 1"/>
    <property type="match status" value="2"/>
</dbReference>
<evidence type="ECO:0000256" key="6">
    <source>
        <dbReference type="ARBA" id="ARBA00023235"/>
    </source>
</evidence>
<keyword evidence="11" id="KW-1185">Reference proteome</keyword>
<dbReference type="NCBIfam" id="TIGR00652">
    <property type="entry name" value="DapF"/>
    <property type="match status" value="1"/>
</dbReference>
<dbReference type="SUPFAM" id="SSF54506">
    <property type="entry name" value="Diaminopimelate epimerase-like"/>
    <property type="match status" value="2"/>
</dbReference>
<comment type="subunit">
    <text evidence="8">Homodimer.</text>
</comment>
<dbReference type="EMBL" id="CP123584">
    <property type="protein sequence ID" value="WZK89354.1"/>
    <property type="molecule type" value="Genomic_DNA"/>
</dbReference>
<feature type="active site" description="Proton donor" evidence="8">
    <location>
        <position position="85"/>
    </location>
</feature>
<dbReference type="InterPro" id="IPR018510">
    <property type="entry name" value="DAP_epimerase_AS"/>
</dbReference>
<sequence length="284" mass="30717">MNNGSNTTRKATSGLPFRKMHGLGNDFVIVDARSAPDLITHALARAIGHRAFGVGFDQLVVLRDSDVADLDVEFWNSDGSRAGACGNASRCIARLISEETGKSDMSFKTDHAVLQARSLGDNIFSVNMGLPQLAWDQIPLAGPVEDLMNLPLPGSPVAVGMGNPHMVFVVRDAESVDLKTVGPNLEHHALYPERTNVEFIHVIDRNAIRMRVWERGGMITLACGSGACAAAVAAHLKGLTERKITVHLDGGPLEIDWREDGIWMTGTATHVFDGILTREFLDSV</sequence>
<feature type="active site" description="Proton acceptor" evidence="8">
    <location>
        <position position="223"/>
    </location>
</feature>
<dbReference type="PANTHER" id="PTHR31689:SF0">
    <property type="entry name" value="DIAMINOPIMELATE EPIMERASE"/>
    <property type="match status" value="1"/>
</dbReference>
<dbReference type="HAMAP" id="MF_00197">
    <property type="entry name" value="DAP_epimerase"/>
    <property type="match status" value="1"/>
</dbReference>
<evidence type="ECO:0000256" key="9">
    <source>
        <dbReference type="PROSITE-ProRule" id="PRU10125"/>
    </source>
</evidence>
<feature type="active site" evidence="9">
    <location>
        <position position="85"/>
    </location>
</feature>
<feature type="binding site" evidence="8">
    <location>
        <begin position="214"/>
        <end position="215"/>
    </location>
    <ligand>
        <name>substrate</name>
    </ligand>
</feature>